<keyword evidence="1" id="KW-0472">Membrane</keyword>
<sequence length="72" mass="8510">MFLQWIKRAFIWVIKGIFNEIRGMASAFCVLGILVSGLELKFRLIFLALIAVLYSPEIWRLLKTRINNKNRR</sequence>
<reference evidence="4" key="1">
    <citation type="submission" date="2016-12" db="EMBL/GenBank/DDBJ databases">
        <authorList>
            <person name="Gaudriault S."/>
        </authorList>
    </citation>
    <scope>NUCLEOTIDE SEQUENCE [LARGE SCALE GENOMIC DNA]</scope>
    <source>
        <strain evidence="4">HGB1681 (deposited as PTA-6826 in the American Type Culture Collection)</strain>
    </source>
</reference>
<proteinExistence type="predicted"/>
<feature type="transmembrane region" description="Helical" evidence="1">
    <location>
        <begin position="21"/>
        <end position="38"/>
    </location>
</feature>
<organism evidence="3 4">
    <name type="scientific">Xenorhabdus innexi</name>
    <dbReference type="NCBI Taxonomy" id="290109"/>
    <lineage>
        <taxon>Bacteria</taxon>
        <taxon>Pseudomonadati</taxon>
        <taxon>Pseudomonadota</taxon>
        <taxon>Gammaproteobacteria</taxon>
        <taxon>Enterobacterales</taxon>
        <taxon>Morganellaceae</taxon>
        <taxon>Xenorhabdus</taxon>
    </lineage>
</organism>
<keyword evidence="1" id="KW-0812">Transmembrane</keyword>
<keyword evidence="5" id="KW-1185">Reference proteome</keyword>
<dbReference type="Proteomes" id="UP000224871">
    <property type="component" value="Unassembled WGS sequence"/>
</dbReference>
<dbReference type="EMBL" id="NIBU01000088">
    <property type="protein sequence ID" value="PHM29050.1"/>
    <property type="molecule type" value="Genomic_DNA"/>
</dbReference>
<accession>A0A1N6MZ67</accession>
<name>A0A1N6MZ67_9GAMM</name>
<dbReference type="Proteomes" id="UP000196435">
    <property type="component" value="Unassembled WGS sequence"/>
</dbReference>
<feature type="transmembrane region" description="Helical" evidence="1">
    <location>
        <begin position="44"/>
        <end position="62"/>
    </location>
</feature>
<dbReference type="EMBL" id="FTLG01000196">
    <property type="protein sequence ID" value="SIP74158.1"/>
    <property type="molecule type" value="Genomic_DNA"/>
</dbReference>
<evidence type="ECO:0000313" key="3">
    <source>
        <dbReference type="EMBL" id="SIP74158.1"/>
    </source>
</evidence>
<evidence type="ECO:0000313" key="4">
    <source>
        <dbReference type="Proteomes" id="UP000196435"/>
    </source>
</evidence>
<reference evidence="3" key="2">
    <citation type="submission" date="2016-12" db="EMBL/GenBank/DDBJ databases">
        <authorList>
            <person name="Song W.-J."/>
            <person name="Kurnit D.M."/>
        </authorList>
    </citation>
    <scope>NUCLEOTIDE SEQUENCE [LARGE SCALE GENOMIC DNA]</scope>
    <source>
        <strain evidence="3">HGB1681</strain>
    </source>
</reference>
<keyword evidence="1" id="KW-1133">Transmembrane helix</keyword>
<evidence type="ECO:0000313" key="5">
    <source>
        <dbReference type="Proteomes" id="UP000224871"/>
    </source>
</evidence>
<reference evidence="2 5" key="3">
    <citation type="journal article" date="2017" name="Nat. Microbiol.">
        <title>Natural product diversity associated with the nematode symbionts Photorhabdus and Xenorhabdus.</title>
        <authorList>
            <person name="Tobias N.J."/>
            <person name="Wolff H."/>
            <person name="Djahanschiri B."/>
            <person name="Grundmann F."/>
            <person name="Kronenwerth M."/>
            <person name="Shi Y.M."/>
            <person name="Simonyi S."/>
            <person name="Grun P."/>
            <person name="Shapiro-Ilan D."/>
            <person name="Pidot S.J."/>
            <person name="Stinear T.P."/>
            <person name="Ebersberger I."/>
            <person name="Bode H.B."/>
        </authorList>
    </citation>
    <scope>NUCLEOTIDE SEQUENCE [LARGE SCALE GENOMIC DNA]</scope>
    <source>
        <strain evidence="2 5">DSM 16336</strain>
    </source>
</reference>
<evidence type="ECO:0000256" key="1">
    <source>
        <dbReference type="SAM" id="Phobius"/>
    </source>
</evidence>
<protein>
    <submittedName>
        <fullName evidence="3">Uncharacterized protein</fullName>
    </submittedName>
</protein>
<gene>
    <name evidence="2" type="ORF">Xinn_03744</name>
    <name evidence="3" type="ORF">XIS1_530016</name>
</gene>
<dbReference type="AlphaFoldDB" id="A0A1N6MZ67"/>
<evidence type="ECO:0000313" key="2">
    <source>
        <dbReference type="EMBL" id="PHM29050.1"/>
    </source>
</evidence>